<feature type="transmembrane region" description="Helical" evidence="1">
    <location>
        <begin position="382"/>
        <end position="403"/>
    </location>
</feature>
<feature type="transmembrane region" description="Helical" evidence="1">
    <location>
        <begin position="12"/>
        <end position="29"/>
    </location>
</feature>
<dbReference type="OrthoDB" id="2017291at2"/>
<evidence type="ECO:0000256" key="1">
    <source>
        <dbReference type="SAM" id="Phobius"/>
    </source>
</evidence>
<feature type="transmembrane region" description="Helical" evidence="1">
    <location>
        <begin position="358"/>
        <end position="376"/>
    </location>
</feature>
<name>A0A7V7QI22_9FIRM</name>
<dbReference type="AlphaFoldDB" id="A0A7V7QI22"/>
<dbReference type="RefSeq" id="WP_151148493.1">
    <property type="nucleotide sequence ID" value="NZ_WAGX01000008.1"/>
</dbReference>
<accession>A0A7V7QI22</accession>
<feature type="transmembrane region" description="Helical" evidence="1">
    <location>
        <begin position="304"/>
        <end position="327"/>
    </location>
</feature>
<proteinExistence type="predicted"/>
<dbReference type="Proteomes" id="UP000461768">
    <property type="component" value="Unassembled WGS sequence"/>
</dbReference>
<feature type="transmembrane region" description="Helical" evidence="1">
    <location>
        <begin position="81"/>
        <end position="101"/>
    </location>
</feature>
<gene>
    <name evidence="2" type="ORF">F7O84_18130</name>
</gene>
<feature type="transmembrane region" description="Helical" evidence="1">
    <location>
        <begin position="429"/>
        <end position="450"/>
    </location>
</feature>
<reference evidence="2 3" key="1">
    <citation type="submission" date="2019-09" db="EMBL/GenBank/DDBJ databases">
        <authorList>
            <person name="Valk L.C."/>
        </authorList>
    </citation>
    <scope>NUCLEOTIDE SEQUENCE [LARGE SCALE GENOMIC DNA]</scope>
    <source>
        <strain evidence="2">GalUA</strain>
    </source>
</reference>
<comment type="caution">
    <text evidence="2">The sequence shown here is derived from an EMBL/GenBank/DDBJ whole genome shotgun (WGS) entry which is preliminary data.</text>
</comment>
<feature type="transmembrane region" description="Helical" evidence="1">
    <location>
        <begin position="107"/>
        <end position="125"/>
    </location>
</feature>
<feature type="transmembrane region" description="Helical" evidence="1">
    <location>
        <begin position="156"/>
        <end position="189"/>
    </location>
</feature>
<feature type="transmembrane region" description="Helical" evidence="1">
    <location>
        <begin position="210"/>
        <end position="234"/>
    </location>
</feature>
<organism evidence="2 3">
    <name type="scientific">Candidatus Galacturonatibacter soehngenii</name>
    <dbReference type="NCBI Taxonomy" id="2307010"/>
    <lineage>
        <taxon>Bacteria</taxon>
        <taxon>Bacillati</taxon>
        <taxon>Bacillota</taxon>
        <taxon>Clostridia</taxon>
        <taxon>Lachnospirales</taxon>
        <taxon>Lachnospiraceae</taxon>
        <taxon>Candidatus Galacturonatibacter</taxon>
    </lineage>
</organism>
<keyword evidence="1" id="KW-1133">Transmembrane helix</keyword>
<feature type="transmembrane region" description="Helical" evidence="1">
    <location>
        <begin position="275"/>
        <end position="292"/>
    </location>
</feature>
<keyword evidence="3" id="KW-1185">Reference proteome</keyword>
<evidence type="ECO:0000313" key="3">
    <source>
        <dbReference type="Proteomes" id="UP000461768"/>
    </source>
</evidence>
<protein>
    <recommendedName>
        <fullName evidence="4">Glycosyltransferase RgtA/B/C/D-like domain-containing protein</fullName>
    </recommendedName>
</protein>
<dbReference type="EMBL" id="WAGX01000008">
    <property type="protein sequence ID" value="KAB1434404.1"/>
    <property type="molecule type" value="Genomic_DNA"/>
</dbReference>
<evidence type="ECO:0008006" key="4">
    <source>
        <dbReference type="Google" id="ProtNLM"/>
    </source>
</evidence>
<feature type="transmembrane region" description="Helical" evidence="1">
    <location>
        <begin position="333"/>
        <end position="353"/>
    </location>
</feature>
<keyword evidence="1" id="KW-0812">Transmembrane</keyword>
<sequence length="603" mass="68056">MKKDMLTKGEKIVTYALFVILIIWFLPYINKGIDVQDTCSYLTKYRYLFDKSVKVNELFYLFGEVVGGIIFHIMPGYQVLALNIASWLCYTATAILIYLFLKDYMPRIPLLACVLVGSFFGITWVHCLNWNAISMLLQTIGIMVLIKALRIDSNKLIVVTGILFAVNTFVRLPNILQLGLVVVVFWHYSFTELHKKQTLLLCVKKAISKCLWMVLGGAIGGVFSILLSIGILGFDKFIDDILMLTAVGGGDDSSHGLVRIISLFYRGMLRGAGNWLKIGSVLLLLAVVAIIIDNSVFVKMKAILKFRIICVLGAIITCILAFFMGINADYLDAHVFVAFGAIAIGSIGALYYVKKDIIFSDMCLSTVIVEGILTIGTDTGVAYYRVYMGLPLAFTVCILIRFAKELVSRDNKEYKTLSELKKFQKKKKWLVPCAILLLILSASFSVVYPLSAGYHYATTFVYHDSDNEFLVQGIKAKEFAGIKTSVERAELIDRLQELLLPYEEYELLQLGSFNIGCVITDMKPFFDSSWPDLEYLTMDRFHTQLEQGIKEGDLPVIVLGDMKGDKSGFWNKEKYQIAVSLGESELYQKLYEDQWYVIYVPNR</sequence>
<keyword evidence="1" id="KW-0472">Membrane</keyword>
<reference evidence="2 3" key="2">
    <citation type="submission" date="2020-02" db="EMBL/GenBank/DDBJ databases">
        <title>Candidatus Galacturonibacter soehngenii shows hetero-acetogenic catabolism of galacturonic acid but lacks a canonical carbon monoxide dehydrogenase/acetyl-CoA synthase complex.</title>
        <authorList>
            <person name="Diender M."/>
            <person name="Stouten G.R."/>
            <person name="Petersen J.F."/>
            <person name="Nielsen P.H."/>
            <person name="Dueholm M.S."/>
            <person name="Pronk J.T."/>
            <person name="Van Loosdrecht M.C.M."/>
        </authorList>
    </citation>
    <scope>NUCLEOTIDE SEQUENCE [LARGE SCALE GENOMIC DNA]</scope>
    <source>
        <strain evidence="2">GalUA</strain>
    </source>
</reference>
<evidence type="ECO:0000313" key="2">
    <source>
        <dbReference type="EMBL" id="KAB1434404.1"/>
    </source>
</evidence>